<comment type="similarity">
    <text evidence="6">Belongs to the ABC-4 integral membrane protein family.</text>
</comment>
<dbReference type="EC" id="3.6.3.-" evidence="10"/>
<keyword evidence="4 7" id="KW-1133">Transmembrane helix</keyword>
<dbReference type="GO" id="GO:0005886">
    <property type="term" value="C:plasma membrane"/>
    <property type="evidence" value="ECO:0007669"/>
    <property type="project" value="UniProtKB-SubCell"/>
</dbReference>
<comment type="caution">
    <text evidence="10">The sequence shown here is derived from an EMBL/GenBank/DDBJ whole genome shotgun (WGS) entry which is preliminary data.</text>
</comment>
<feature type="transmembrane region" description="Helical" evidence="7">
    <location>
        <begin position="300"/>
        <end position="328"/>
    </location>
</feature>
<keyword evidence="3 7" id="KW-0812">Transmembrane</keyword>
<evidence type="ECO:0000256" key="2">
    <source>
        <dbReference type="ARBA" id="ARBA00022475"/>
    </source>
</evidence>
<dbReference type="GO" id="GO:0022857">
    <property type="term" value="F:transmembrane transporter activity"/>
    <property type="evidence" value="ECO:0007669"/>
    <property type="project" value="TreeGrafter"/>
</dbReference>
<dbReference type="EMBL" id="MWDQ01000029">
    <property type="protein sequence ID" value="OQB74756.1"/>
    <property type="molecule type" value="Genomic_DNA"/>
</dbReference>
<proteinExistence type="inferred from homology"/>
<evidence type="ECO:0000256" key="4">
    <source>
        <dbReference type="ARBA" id="ARBA00022989"/>
    </source>
</evidence>
<keyword evidence="10" id="KW-0067">ATP-binding</keyword>
<protein>
    <submittedName>
        <fullName evidence="10">Macrolide export ATP-binding/permease protein MacB</fullName>
        <ecNumber evidence="10">3.6.3.-</ecNumber>
    </submittedName>
</protein>
<dbReference type="InterPro" id="IPR025857">
    <property type="entry name" value="MacB_PCD"/>
</dbReference>
<keyword evidence="10" id="KW-0378">Hydrolase</keyword>
<keyword evidence="2" id="KW-1003">Cell membrane</keyword>
<reference evidence="10" key="1">
    <citation type="submission" date="2017-02" db="EMBL/GenBank/DDBJ databases">
        <title>Delving into the versatile metabolic prowess of the omnipresent phylum Bacteroidetes.</title>
        <authorList>
            <person name="Nobu M.K."/>
            <person name="Mei R."/>
            <person name="Narihiro T."/>
            <person name="Kuroda K."/>
            <person name="Liu W.-T."/>
        </authorList>
    </citation>
    <scope>NUCLEOTIDE SEQUENCE</scope>
    <source>
        <strain evidence="10">ADurb.Bin131</strain>
    </source>
</reference>
<dbReference type="PANTHER" id="PTHR30572">
    <property type="entry name" value="MEMBRANE COMPONENT OF TRANSPORTER-RELATED"/>
    <property type="match status" value="1"/>
</dbReference>
<evidence type="ECO:0000256" key="6">
    <source>
        <dbReference type="ARBA" id="ARBA00038076"/>
    </source>
</evidence>
<feature type="domain" description="MacB-like periplasmic core" evidence="9">
    <location>
        <begin position="26"/>
        <end position="227"/>
    </location>
</feature>
<dbReference type="Pfam" id="PF02687">
    <property type="entry name" value="FtsX"/>
    <property type="match status" value="1"/>
</dbReference>
<dbReference type="GO" id="GO:0005524">
    <property type="term" value="F:ATP binding"/>
    <property type="evidence" value="ECO:0007669"/>
    <property type="project" value="UniProtKB-KW"/>
</dbReference>
<feature type="transmembrane region" description="Helical" evidence="7">
    <location>
        <begin position="386"/>
        <end position="410"/>
    </location>
</feature>
<evidence type="ECO:0000313" key="10">
    <source>
        <dbReference type="EMBL" id="OQB74756.1"/>
    </source>
</evidence>
<keyword evidence="10" id="KW-0547">Nucleotide-binding</keyword>
<feature type="transmembrane region" description="Helical" evidence="7">
    <location>
        <begin position="348"/>
        <end position="374"/>
    </location>
</feature>
<comment type="subcellular location">
    <subcellularLocation>
        <location evidence="1">Cell membrane</location>
        <topology evidence="1">Multi-pass membrane protein</topology>
    </subcellularLocation>
</comment>
<keyword evidence="5 7" id="KW-0472">Membrane</keyword>
<gene>
    <name evidence="10" type="primary">macB_3</name>
    <name evidence="10" type="ORF">BWX89_00379</name>
</gene>
<dbReference type="Pfam" id="PF12704">
    <property type="entry name" value="MacB_PCD"/>
    <property type="match status" value="1"/>
</dbReference>
<dbReference type="InterPro" id="IPR003838">
    <property type="entry name" value="ABC3_permease_C"/>
</dbReference>
<accession>A0A1V6CD26</accession>
<dbReference type="GO" id="GO:0016787">
    <property type="term" value="F:hydrolase activity"/>
    <property type="evidence" value="ECO:0007669"/>
    <property type="project" value="UniProtKB-KW"/>
</dbReference>
<evidence type="ECO:0000256" key="7">
    <source>
        <dbReference type="SAM" id="Phobius"/>
    </source>
</evidence>
<feature type="domain" description="ABC3 transporter permease C-terminal" evidence="8">
    <location>
        <begin position="307"/>
        <end position="419"/>
    </location>
</feature>
<name>A0A1V6CD26_UNCT6</name>
<evidence type="ECO:0000256" key="1">
    <source>
        <dbReference type="ARBA" id="ARBA00004651"/>
    </source>
</evidence>
<dbReference type="PANTHER" id="PTHR30572:SF4">
    <property type="entry name" value="ABC TRANSPORTER PERMEASE YTRF"/>
    <property type="match status" value="1"/>
</dbReference>
<evidence type="ECO:0000259" key="9">
    <source>
        <dbReference type="Pfam" id="PF12704"/>
    </source>
</evidence>
<evidence type="ECO:0000256" key="3">
    <source>
        <dbReference type="ARBA" id="ARBA00022692"/>
    </source>
</evidence>
<evidence type="ECO:0000256" key="5">
    <source>
        <dbReference type="ARBA" id="ARBA00023136"/>
    </source>
</evidence>
<organism evidence="10">
    <name type="scientific">candidate division TA06 bacterium ADurb.Bin131</name>
    <dbReference type="NCBI Taxonomy" id="1852827"/>
    <lineage>
        <taxon>Bacteria</taxon>
        <taxon>Bacteria division TA06</taxon>
    </lineage>
</organism>
<feature type="transmembrane region" description="Helical" evidence="7">
    <location>
        <begin position="26"/>
        <end position="47"/>
    </location>
</feature>
<dbReference type="InterPro" id="IPR050250">
    <property type="entry name" value="Macrolide_Exporter_MacB"/>
</dbReference>
<dbReference type="AlphaFoldDB" id="A0A1V6CD26"/>
<evidence type="ECO:0000259" key="8">
    <source>
        <dbReference type="Pfam" id="PF02687"/>
    </source>
</evidence>
<sequence>MKINLIHLIRIVRHGWKNIWLHKLRSFLTVLGIVFGVASVIAMLAIGEGASYEARKMIESLGSNNIIIRSVKLPSDAKTQQASTLGVYGLTDRDFRKLETIPSVVKIIPAWEMEEDVWCYGKTISARIIGTLPEYKDVMNLSIKTGRYFDEVELQKSEPVAIIGSTVRTSLFPVEDPIGKTIKIKSSYFKVIGIAGEKVFAGASESFMAEDANIAVYIPLTTTRLFFGEYEVKRGPGGVSSWERNWVQYHRFILQVAETDKILTTASLISDVLSQTHKKQDYQIIVPLELLRQAEKTKRIFNIVLGSIAAISLIVGGIGIMNIMLAIVTERTREIGIRRAVGAKKRDIINQFLTESVILSASGGIIGVLLGILIPRIVTKFAGMMTLITPWSVLLSFTISVAVGITFGIYPARKAADLDPIQALRYE</sequence>
<dbReference type="Proteomes" id="UP000485562">
    <property type="component" value="Unassembled WGS sequence"/>
</dbReference>